<dbReference type="EMBL" id="VDLX02000024">
    <property type="protein sequence ID" value="KAB8188683.1"/>
    <property type="molecule type" value="Genomic_DNA"/>
</dbReference>
<feature type="binding site" description="axial binding residue" evidence="20">
    <location>
        <position position="202"/>
    </location>
    <ligand>
        <name>heme b</name>
        <dbReference type="ChEBI" id="CHEBI:60344"/>
        <label>1</label>
    </ligand>
    <ligandPart>
        <name>Fe</name>
        <dbReference type="ChEBI" id="CHEBI:18248"/>
    </ligandPart>
</feature>
<comment type="subcellular location">
    <subcellularLocation>
        <location evidence="3">Cell membrane</location>
        <topology evidence="3">Multi-pass membrane protein</topology>
    </subcellularLocation>
</comment>
<feature type="binding site" description="axial binding residue" evidence="20">
    <location>
        <position position="184"/>
    </location>
    <ligand>
        <name>heme b</name>
        <dbReference type="ChEBI" id="CHEBI:60344"/>
        <label>1</label>
    </ligand>
    <ligandPart>
        <name>Fe</name>
        <dbReference type="ChEBI" id="CHEBI:18248"/>
    </ligandPart>
</feature>
<evidence type="ECO:0000256" key="14">
    <source>
        <dbReference type="ARBA" id="ARBA00023136"/>
    </source>
</evidence>
<comment type="function">
    <text evidence="15">Does not seem to have nitrate reductase activity.</text>
</comment>
<reference evidence="22 23" key="1">
    <citation type="submission" date="2019-10" db="EMBL/GenBank/DDBJ databases">
        <title>Nonomuraea sp. nov., isolated from Phyllanthus amarus.</title>
        <authorList>
            <person name="Klykleung N."/>
            <person name="Tanasupawat S."/>
        </authorList>
    </citation>
    <scope>NUCLEOTIDE SEQUENCE [LARGE SCALE GENOMIC DNA]</scope>
    <source>
        <strain evidence="22 23">PA1-10</strain>
    </source>
</reference>
<keyword evidence="8" id="KW-0479">Metal-binding</keyword>
<keyword evidence="10" id="KW-1133">Transmembrane helix</keyword>
<dbReference type="NCBIfam" id="TIGR00351">
    <property type="entry name" value="narI"/>
    <property type="match status" value="1"/>
</dbReference>
<evidence type="ECO:0000256" key="20">
    <source>
        <dbReference type="PIRSR" id="PIRSR603816-1"/>
    </source>
</evidence>
<evidence type="ECO:0000256" key="9">
    <source>
        <dbReference type="ARBA" id="ARBA00022982"/>
    </source>
</evidence>
<feature type="domain" description="NarG-like" evidence="21">
    <location>
        <begin position="2"/>
        <end position="221"/>
    </location>
</feature>
<keyword evidence="23" id="KW-1185">Reference proteome</keyword>
<dbReference type="PANTHER" id="PTHR30598">
    <property type="entry name" value="NITRATE REDUCTASE PRIVATE CHAPERONE, REDOX ENZYME MATURATION PROTEIN REMP FAMILY"/>
    <property type="match status" value="1"/>
</dbReference>
<comment type="similarity">
    <text evidence="17">In the C-terminal section; belongs to the nitrate reductase gamma subunit family.</text>
</comment>
<evidence type="ECO:0000256" key="10">
    <source>
        <dbReference type="ARBA" id="ARBA00022989"/>
    </source>
</evidence>
<keyword evidence="9" id="KW-0249">Electron transport</keyword>
<evidence type="ECO:0000256" key="12">
    <source>
        <dbReference type="ARBA" id="ARBA00023004"/>
    </source>
</evidence>
<dbReference type="GO" id="GO:0046872">
    <property type="term" value="F:metal ion binding"/>
    <property type="evidence" value="ECO:0007669"/>
    <property type="project" value="UniProtKB-KW"/>
</dbReference>
<organism evidence="22 23">
    <name type="scientific">Nonomuraea phyllanthi</name>
    <dbReference type="NCBI Taxonomy" id="2219224"/>
    <lineage>
        <taxon>Bacteria</taxon>
        <taxon>Bacillati</taxon>
        <taxon>Actinomycetota</taxon>
        <taxon>Actinomycetes</taxon>
        <taxon>Streptosporangiales</taxon>
        <taxon>Streptosporangiaceae</taxon>
        <taxon>Nonomuraea</taxon>
    </lineage>
</organism>
<dbReference type="SUPFAM" id="SSF103501">
    <property type="entry name" value="Respiratory nitrate reductase 1 gamma chain"/>
    <property type="match status" value="1"/>
</dbReference>
<gene>
    <name evidence="22" type="primary">narI</name>
    <name evidence="22" type="ORF">FH608_043160</name>
</gene>
<dbReference type="GO" id="GO:0042128">
    <property type="term" value="P:nitrate assimilation"/>
    <property type="evidence" value="ECO:0007669"/>
    <property type="project" value="UniProtKB-KW"/>
</dbReference>
<evidence type="ECO:0000256" key="6">
    <source>
        <dbReference type="ARBA" id="ARBA00022617"/>
    </source>
</evidence>
<dbReference type="GO" id="GO:0019645">
    <property type="term" value="P:anaerobic electron transport chain"/>
    <property type="evidence" value="ECO:0007669"/>
    <property type="project" value="TreeGrafter"/>
</dbReference>
<dbReference type="InterPro" id="IPR051936">
    <property type="entry name" value="Heme-iron_electron_transfer"/>
</dbReference>
<comment type="cofactor">
    <cofactor evidence="1">
        <name>Mo-bis(molybdopterin guanine dinucleotide)</name>
        <dbReference type="ChEBI" id="CHEBI:60539"/>
    </cofactor>
</comment>
<protein>
    <recommendedName>
        <fullName evidence="19">Nitrate reductase-like protein NarX</fullName>
    </recommendedName>
</protein>
<evidence type="ECO:0000256" key="8">
    <source>
        <dbReference type="ARBA" id="ARBA00022723"/>
    </source>
</evidence>
<evidence type="ECO:0000256" key="19">
    <source>
        <dbReference type="ARBA" id="ARBA00071287"/>
    </source>
</evidence>
<dbReference type="AlphaFoldDB" id="A0A5C4VEA5"/>
<evidence type="ECO:0000313" key="23">
    <source>
        <dbReference type="Proteomes" id="UP000312512"/>
    </source>
</evidence>
<dbReference type="GO" id="GO:0009325">
    <property type="term" value="C:nitrate reductase complex"/>
    <property type="evidence" value="ECO:0007669"/>
    <property type="project" value="InterPro"/>
</dbReference>
<evidence type="ECO:0000256" key="7">
    <source>
        <dbReference type="ARBA" id="ARBA00022692"/>
    </source>
</evidence>
<dbReference type="GO" id="GO:0005886">
    <property type="term" value="C:plasma membrane"/>
    <property type="evidence" value="ECO:0007669"/>
    <property type="project" value="UniProtKB-SubCell"/>
</dbReference>
<keyword evidence="12 20" id="KW-0408">Iron</keyword>
<dbReference type="InterPro" id="IPR003816">
    <property type="entry name" value="Nitrate_red_gam"/>
</dbReference>
<evidence type="ECO:0000259" key="21">
    <source>
        <dbReference type="Pfam" id="PF02665"/>
    </source>
</evidence>
<dbReference type="GO" id="GO:0020037">
    <property type="term" value="F:heme binding"/>
    <property type="evidence" value="ECO:0007669"/>
    <property type="project" value="TreeGrafter"/>
</dbReference>
<keyword evidence="5" id="KW-1003">Cell membrane</keyword>
<dbReference type="Pfam" id="PF02665">
    <property type="entry name" value="Nitrate_red_gam"/>
    <property type="match status" value="1"/>
</dbReference>
<evidence type="ECO:0000256" key="3">
    <source>
        <dbReference type="ARBA" id="ARBA00004651"/>
    </source>
</evidence>
<keyword evidence="7" id="KW-0812">Transmembrane</keyword>
<evidence type="ECO:0000256" key="1">
    <source>
        <dbReference type="ARBA" id="ARBA00001942"/>
    </source>
</evidence>
<accession>A0A5C4VEA5</accession>
<evidence type="ECO:0000256" key="15">
    <source>
        <dbReference type="ARBA" id="ARBA00056200"/>
    </source>
</evidence>
<name>A0A5C4VEA5_9ACTN</name>
<dbReference type="InterPro" id="IPR023234">
    <property type="entry name" value="NarG-like_domain"/>
</dbReference>
<evidence type="ECO:0000256" key="16">
    <source>
        <dbReference type="ARBA" id="ARBA00061095"/>
    </source>
</evidence>
<evidence type="ECO:0000256" key="4">
    <source>
        <dbReference type="ARBA" id="ARBA00022448"/>
    </source>
</evidence>
<comment type="similarity">
    <text evidence="18">In the N-terminal section; belongs to the nitrate reductase alpha subunit family.</text>
</comment>
<dbReference type="Proteomes" id="UP000312512">
    <property type="component" value="Unassembled WGS sequence"/>
</dbReference>
<dbReference type="GO" id="GO:0008940">
    <property type="term" value="F:nitrate reductase activity"/>
    <property type="evidence" value="ECO:0007669"/>
    <property type="project" value="InterPro"/>
</dbReference>
<feature type="binding site" description="axial binding residue" evidence="20">
    <location>
        <position position="53"/>
    </location>
    <ligand>
        <name>heme b</name>
        <dbReference type="ChEBI" id="CHEBI:60344"/>
        <label>1</label>
    </ligand>
    <ligandPart>
        <name>Fe</name>
        <dbReference type="ChEBI" id="CHEBI:18248"/>
    </ligandPart>
</feature>
<comment type="similarity">
    <text evidence="16">In the central section; belongs to the NarJ/NarW family.</text>
</comment>
<keyword evidence="13" id="KW-0534">Nitrate assimilation</keyword>
<evidence type="ECO:0000256" key="18">
    <source>
        <dbReference type="ARBA" id="ARBA00061480"/>
    </source>
</evidence>
<dbReference type="InterPro" id="IPR036197">
    <property type="entry name" value="NarG-like_sf"/>
</dbReference>
<comment type="cofactor">
    <cofactor evidence="2">
        <name>heme b</name>
        <dbReference type="ChEBI" id="CHEBI:60344"/>
    </cofactor>
</comment>
<evidence type="ECO:0000256" key="11">
    <source>
        <dbReference type="ARBA" id="ARBA00023002"/>
    </source>
</evidence>
<keyword evidence="11 22" id="KW-0560">Oxidoreductase</keyword>
<keyword evidence="14" id="KW-0472">Membrane</keyword>
<keyword evidence="4" id="KW-0813">Transport</keyword>
<evidence type="ECO:0000256" key="17">
    <source>
        <dbReference type="ARBA" id="ARBA00061196"/>
    </source>
</evidence>
<evidence type="ECO:0000256" key="5">
    <source>
        <dbReference type="ARBA" id="ARBA00022475"/>
    </source>
</evidence>
<dbReference type="FunFam" id="1.20.950.20:FF:000001">
    <property type="entry name" value="Respiratory nitrate reductase subunit gamma"/>
    <property type="match status" value="1"/>
</dbReference>
<proteinExistence type="inferred from homology"/>
<evidence type="ECO:0000256" key="13">
    <source>
        <dbReference type="ARBA" id="ARBA00023063"/>
    </source>
</evidence>
<dbReference type="Gene3D" id="1.20.950.20">
    <property type="entry name" value="Transmembrane di-heme cytochromes, Chain C"/>
    <property type="match status" value="1"/>
</dbReference>
<dbReference type="PANTHER" id="PTHR30598:SF3">
    <property type="entry name" value="RESPIRATORY NITRATE REDUCTASE 1 GAMMA CHAIN"/>
    <property type="match status" value="1"/>
</dbReference>
<dbReference type="OrthoDB" id="9788113at2"/>
<dbReference type="GO" id="GO:0009055">
    <property type="term" value="F:electron transfer activity"/>
    <property type="evidence" value="ECO:0007669"/>
    <property type="project" value="TreeGrafter"/>
</dbReference>
<evidence type="ECO:0000256" key="2">
    <source>
        <dbReference type="ARBA" id="ARBA00001970"/>
    </source>
</evidence>
<feature type="binding site" description="axial binding residue" evidence="20">
    <location>
        <position position="63"/>
    </location>
    <ligand>
        <name>heme b</name>
        <dbReference type="ChEBI" id="CHEBI:60344"/>
        <label>1</label>
    </ligand>
    <ligandPart>
        <name>Fe</name>
        <dbReference type="ChEBI" id="CHEBI:18248"/>
    </ligandPart>
</feature>
<sequence>MDVFLWGALPYMCVALLVTGLVWRYRYDRFGWTTRSSELYEKRVLRLASPMFHFGLLAVLAGHILGLFVPMSWTQAVGLSEAAYSWMAMTFGLVAGVLTLGGIALLVWRRRTTGPVFLATTVNDKIMYLFLLAPLCLGFVTTFMNASTLHYNYRTSVSPWARSLFVFQPDIELMARTPLEYRVHAVAGLLLFAVVPFTRLVHAYAAPVHYLFRPYIVYRARDPRFVGTAGPHRGWQRGDI</sequence>
<keyword evidence="6 20" id="KW-0349">Heme</keyword>
<comment type="caution">
    <text evidence="22">The sequence shown here is derived from an EMBL/GenBank/DDBJ whole genome shotgun (WGS) entry which is preliminary data.</text>
</comment>
<evidence type="ECO:0000313" key="22">
    <source>
        <dbReference type="EMBL" id="KAB8188683.1"/>
    </source>
</evidence>
<accession>A0A5P9ZB81</accession>